<dbReference type="Proteomes" id="UP000596427">
    <property type="component" value="Chromosome"/>
</dbReference>
<protein>
    <submittedName>
        <fullName evidence="1">Uncharacterized protein</fullName>
    </submittedName>
</protein>
<organism evidence="1 2">
    <name type="scientific">Xanthobacter dioxanivorans</name>
    <dbReference type="NCBI Taxonomy" id="2528964"/>
    <lineage>
        <taxon>Bacteria</taxon>
        <taxon>Pseudomonadati</taxon>
        <taxon>Pseudomonadota</taxon>
        <taxon>Alphaproteobacteria</taxon>
        <taxon>Hyphomicrobiales</taxon>
        <taxon>Xanthobacteraceae</taxon>
        <taxon>Xanthobacter</taxon>
    </lineage>
</organism>
<dbReference type="EMBL" id="CP063362">
    <property type="protein sequence ID" value="QRG09373.1"/>
    <property type="molecule type" value="Genomic_DNA"/>
</dbReference>
<keyword evidence="2" id="KW-1185">Reference proteome</keyword>
<gene>
    <name evidence="1" type="ORF">EZH22_14605</name>
</gene>
<reference evidence="1 2" key="1">
    <citation type="submission" date="2020-10" db="EMBL/GenBank/DDBJ databases">
        <title>Degradation of 1,4-Dioxane by Xanthobacter sp. YN2, via a Novel Group-2 Soluble Di-Iron Monooxygenase.</title>
        <authorList>
            <person name="Ma F."/>
            <person name="Wang Y."/>
            <person name="Yang J."/>
            <person name="Guo H."/>
            <person name="Su D."/>
            <person name="Yu L."/>
        </authorList>
    </citation>
    <scope>NUCLEOTIDE SEQUENCE [LARGE SCALE GENOMIC DNA]</scope>
    <source>
        <strain evidence="1 2">YN2</strain>
    </source>
</reference>
<dbReference type="AlphaFoldDB" id="A0A974PTA9"/>
<accession>A0A974PTA9</accession>
<sequence length="131" mass="14351">MVRLDEEEGALMVLRFLKPYGAQDEEDYLAALEAVGALRRPFLLMTVFGGGPALSRAGERRQALWFKATRAHLDRLCRACAIVRPNAGEEMARVFRRLWSFPLIATPDEGEARAFLSGHAVAGPPQGAGTP</sequence>
<name>A0A974PTA9_9HYPH</name>
<dbReference type="KEGG" id="xdi:EZH22_14605"/>
<evidence type="ECO:0000313" key="1">
    <source>
        <dbReference type="EMBL" id="QRG09373.1"/>
    </source>
</evidence>
<evidence type="ECO:0000313" key="2">
    <source>
        <dbReference type="Proteomes" id="UP000596427"/>
    </source>
</evidence>
<dbReference type="RefSeq" id="WP_203196294.1">
    <property type="nucleotide sequence ID" value="NZ_CP063362.1"/>
</dbReference>
<proteinExistence type="predicted"/>